<dbReference type="GO" id="GO:0016787">
    <property type="term" value="F:hydrolase activity"/>
    <property type="evidence" value="ECO:0007669"/>
    <property type="project" value="InterPro"/>
</dbReference>
<gene>
    <name evidence="3" type="ORF">SAMN05443550_10193</name>
</gene>
<keyword evidence="4" id="KW-1185">Reference proteome</keyword>
<dbReference type="InterPro" id="IPR001604">
    <property type="entry name" value="Endo_G_ENPP1-like_dom"/>
</dbReference>
<dbReference type="AlphaFoldDB" id="A0A1H3W506"/>
<dbReference type="Gene3D" id="3.40.570.10">
    <property type="entry name" value="Extracellular Endonuclease, subunit A"/>
    <property type="match status" value="1"/>
</dbReference>
<keyword evidence="3" id="KW-0378">Hydrolase</keyword>
<feature type="binding site" evidence="1">
    <location>
        <position position="44"/>
    </location>
    <ligand>
        <name>Mg(2+)</name>
        <dbReference type="ChEBI" id="CHEBI:18420"/>
        <note>catalytic</note>
    </ligand>
</feature>
<evidence type="ECO:0000313" key="4">
    <source>
        <dbReference type="Proteomes" id="UP000198850"/>
    </source>
</evidence>
<dbReference type="InterPro" id="IPR020821">
    <property type="entry name" value="ENPP1-3/EXOG-like_nuc-like"/>
</dbReference>
<sequence>MSHLPQQPLIRLPRALNQALNLDIAIDSATFLMTNMIPQAPNNNQKIWESFESYIRTQVLSGNEAYIIMGSYGSGGIGSASTSVVNSIDNGKINVPANVWKVAVIMPTGDNDISRIASGTRVIAVNTPNVNTINAGWKQYIVTVRNIETQTGYNLLSGLPQAVQDVVEKVKDPGN</sequence>
<dbReference type="EMBL" id="FNRA01000001">
    <property type="protein sequence ID" value="SDZ81941.1"/>
    <property type="molecule type" value="Genomic_DNA"/>
</dbReference>
<dbReference type="SUPFAM" id="SSF54060">
    <property type="entry name" value="His-Me finger endonucleases"/>
    <property type="match status" value="1"/>
</dbReference>
<reference evidence="3 4" key="1">
    <citation type="submission" date="2016-10" db="EMBL/GenBank/DDBJ databases">
        <authorList>
            <person name="de Groot N.N."/>
        </authorList>
    </citation>
    <scope>NUCLEOTIDE SEQUENCE [LARGE SCALE GENOMIC DNA]</scope>
    <source>
        <strain evidence="3 4">DSM 19033</strain>
    </source>
</reference>
<name>A0A1H3W506_9SPHI</name>
<evidence type="ECO:0000313" key="3">
    <source>
        <dbReference type="EMBL" id="SDZ81941.1"/>
    </source>
</evidence>
<dbReference type="STRING" id="425514.SAMN05443550_10193"/>
<evidence type="ECO:0000259" key="2">
    <source>
        <dbReference type="SMART" id="SM00477"/>
    </source>
</evidence>
<keyword evidence="1" id="KW-0479">Metal-binding</keyword>
<keyword evidence="3" id="KW-0540">Nuclease</keyword>
<dbReference type="Pfam" id="PF01223">
    <property type="entry name" value="Endonuclease_NS"/>
    <property type="match status" value="1"/>
</dbReference>
<dbReference type="InterPro" id="IPR044925">
    <property type="entry name" value="His-Me_finger_sf"/>
</dbReference>
<keyword evidence="3" id="KW-0255">Endonuclease</keyword>
<organism evidence="3 4">
    <name type="scientific">Pedobacter hartonius</name>
    <dbReference type="NCBI Taxonomy" id="425514"/>
    <lineage>
        <taxon>Bacteria</taxon>
        <taxon>Pseudomonadati</taxon>
        <taxon>Bacteroidota</taxon>
        <taxon>Sphingobacteriia</taxon>
        <taxon>Sphingobacteriales</taxon>
        <taxon>Sphingobacteriaceae</taxon>
        <taxon>Pedobacter</taxon>
    </lineage>
</organism>
<feature type="domain" description="ENPP1-3/EXOG-like endonuclease/phosphodiesterase" evidence="2">
    <location>
        <begin position="2"/>
        <end position="162"/>
    </location>
</feature>
<dbReference type="SMART" id="SM00477">
    <property type="entry name" value="NUC"/>
    <property type="match status" value="1"/>
</dbReference>
<accession>A0A1H3W506</accession>
<dbReference type="InterPro" id="IPR040255">
    <property type="entry name" value="Non-specific_endonuclease"/>
</dbReference>
<dbReference type="GO" id="GO:0003676">
    <property type="term" value="F:nucleic acid binding"/>
    <property type="evidence" value="ECO:0007669"/>
    <property type="project" value="InterPro"/>
</dbReference>
<evidence type="ECO:0000256" key="1">
    <source>
        <dbReference type="PIRSR" id="PIRSR640255-2"/>
    </source>
</evidence>
<dbReference type="GO" id="GO:0004519">
    <property type="term" value="F:endonuclease activity"/>
    <property type="evidence" value="ECO:0007669"/>
    <property type="project" value="UniProtKB-KW"/>
</dbReference>
<dbReference type="PANTHER" id="PTHR13966:SF5">
    <property type="entry name" value="ENDONUCLEASE G, MITOCHONDRIAL"/>
    <property type="match status" value="1"/>
</dbReference>
<dbReference type="Proteomes" id="UP000198850">
    <property type="component" value="Unassembled WGS sequence"/>
</dbReference>
<protein>
    <submittedName>
        <fullName evidence="3">Endonuclease G</fullName>
    </submittedName>
</protein>
<dbReference type="InterPro" id="IPR044929">
    <property type="entry name" value="DNA/RNA_non-sp_Endonuclease_sf"/>
</dbReference>
<dbReference type="PANTHER" id="PTHR13966">
    <property type="entry name" value="ENDONUCLEASE RELATED"/>
    <property type="match status" value="1"/>
</dbReference>
<proteinExistence type="predicted"/>
<dbReference type="GO" id="GO:0046872">
    <property type="term" value="F:metal ion binding"/>
    <property type="evidence" value="ECO:0007669"/>
    <property type="project" value="UniProtKB-KW"/>
</dbReference>